<evidence type="ECO:0000313" key="10">
    <source>
        <dbReference type="Proteomes" id="UP001165080"/>
    </source>
</evidence>
<evidence type="ECO:0000313" key="9">
    <source>
        <dbReference type="EMBL" id="GLC49353.1"/>
    </source>
</evidence>
<feature type="compositionally biased region" description="Low complexity" evidence="6">
    <location>
        <begin position="52"/>
        <end position="68"/>
    </location>
</feature>
<dbReference type="PANTHER" id="PTHR43025:SF3">
    <property type="entry name" value="MONOGALACTOSYLDIACYLGLYCEROL SYNTHASE 1, CHLOROPLASTIC"/>
    <property type="match status" value="1"/>
</dbReference>
<protein>
    <recommendedName>
        <fullName evidence="2">monogalactosyldiacylglycerol synthase</fullName>
        <ecNumber evidence="2">2.4.1.46</ecNumber>
    </recommendedName>
</protein>
<accession>A0A9W6BC76</accession>
<dbReference type="GO" id="GO:0046509">
    <property type="term" value="F:1,2-diacylglycerol 3-beta-galactosyltransferase activity"/>
    <property type="evidence" value="ECO:0007669"/>
    <property type="project" value="UniProtKB-EC"/>
</dbReference>
<evidence type="ECO:0000256" key="1">
    <source>
        <dbReference type="ARBA" id="ARBA00006962"/>
    </source>
</evidence>
<gene>
    <name evidence="9" type="primary">PLEST006483</name>
    <name evidence="9" type="ORF">PLESTB_000210500</name>
</gene>
<keyword evidence="3" id="KW-0328">Glycosyltransferase</keyword>
<dbReference type="Gene3D" id="3.40.50.2000">
    <property type="entry name" value="Glycogen Phosphorylase B"/>
    <property type="match status" value="1"/>
</dbReference>
<evidence type="ECO:0000256" key="6">
    <source>
        <dbReference type="SAM" id="MobiDB-lite"/>
    </source>
</evidence>
<evidence type="ECO:0000259" key="7">
    <source>
        <dbReference type="Pfam" id="PF04101"/>
    </source>
</evidence>
<name>A0A9W6BC76_9CHLO</name>
<dbReference type="GO" id="GO:0009247">
    <property type="term" value="P:glycolipid biosynthetic process"/>
    <property type="evidence" value="ECO:0007669"/>
    <property type="project" value="InterPro"/>
</dbReference>
<dbReference type="PANTHER" id="PTHR43025">
    <property type="entry name" value="MONOGALACTOSYLDIACYLGLYCEROL SYNTHASE"/>
    <property type="match status" value="1"/>
</dbReference>
<dbReference type="InterPro" id="IPR050519">
    <property type="entry name" value="Glycosyltransf_28_UgtP"/>
</dbReference>
<comment type="similarity">
    <text evidence="1">Belongs to the glycosyltransferase 28 family.</text>
</comment>
<dbReference type="EMBL" id="BRXU01000002">
    <property type="protein sequence ID" value="GLC49353.1"/>
    <property type="molecule type" value="Genomic_DNA"/>
</dbReference>
<dbReference type="InterPro" id="IPR007235">
    <property type="entry name" value="Glyco_trans_28_C"/>
</dbReference>
<feature type="region of interest" description="Disordered" evidence="6">
    <location>
        <begin position="34"/>
        <end position="68"/>
    </location>
</feature>
<evidence type="ECO:0000259" key="8">
    <source>
        <dbReference type="Pfam" id="PF06925"/>
    </source>
</evidence>
<dbReference type="Proteomes" id="UP001165080">
    <property type="component" value="Unassembled WGS sequence"/>
</dbReference>
<feature type="domain" description="Glycosyl transferase family 28 C-terminal" evidence="7">
    <location>
        <begin position="333"/>
        <end position="428"/>
    </location>
</feature>
<evidence type="ECO:0000256" key="5">
    <source>
        <dbReference type="ARBA" id="ARBA00046299"/>
    </source>
</evidence>
<dbReference type="AlphaFoldDB" id="A0A9W6BC76"/>
<evidence type="ECO:0000256" key="2">
    <source>
        <dbReference type="ARBA" id="ARBA00012615"/>
    </source>
</evidence>
<dbReference type="EC" id="2.4.1.46" evidence="2"/>
<sequence>MRTLLPQDNDVSILPPVLPAFLLQRRVPTITVRPRAELDPSAEDLSSRRSSNDSSSTSGISKSRSSTSGPIRFSFPASFGGAMGLGLGGGLYLGGTGEAKARTLWRFFGRRHRGVVKDEDRKRILIGMSNTGGGHKASAEAIQAAFQERYGNKYEIFIVDLWKEHTPPPFNAMPDTYSFLVKNAFLWRFTYEVTNPKLIHVPYLSTVANFVSRGVNEALDKYRPHLVVSVHPLMQHIPIRVMTDRIRSGTMSPTNFATVVTDFTTCHNTWFCPDATRCFVPTEFCRQLAISNGMAPGQLVMHGLPIRPSFSRPLPARPALRRSLGMAASLPAVLLVGGGEGMGALEDTVEQLDKRLGDKCQVVVICGRNRRLQERLRARPQGPGHVVLHVCGFVDNIHEWMGACDAIITKAGPGTIAEALISGLPILLNGNVPCQEEGNIPYVLENRVGAFETRPDRIAAIISSWLLEGGEEQRAEFAAMGKRAKALGRPKAVYQIVDDLAALADEPDFQFGPAAAAALVGGQRSGAPAAAAAAV</sequence>
<organism evidence="9 10">
    <name type="scientific">Pleodorina starrii</name>
    <dbReference type="NCBI Taxonomy" id="330485"/>
    <lineage>
        <taxon>Eukaryota</taxon>
        <taxon>Viridiplantae</taxon>
        <taxon>Chlorophyta</taxon>
        <taxon>core chlorophytes</taxon>
        <taxon>Chlorophyceae</taxon>
        <taxon>CS clade</taxon>
        <taxon>Chlamydomonadales</taxon>
        <taxon>Volvocaceae</taxon>
        <taxon>Pleodorina</taxon>
    </lineage>
</organism>
<dbReference type="GO" id="GO:0031969">
    <property type="term" value="C:chloroplast membrane"/>
    <property type="evidence" value="ECO:0007669"/>
    <property type="project" value="UniProtKB-SubCell"/>
</dbReference>
<comment type="subcellular location">
    <subcellularLocation>
        <location evidence="5">Plastid</location>
        <location evidence="5">Chloroplast membrane</location>
    </subcellularLocation>
</comment>
<keyword evidence="10" id="KW-1185">Reference proteome</keyword>
<proteinExistence type="inferred from homology"/>
<dbReference type="InterPro" id="IPR009695">
    <property type="entry name" value="Diacylglyc_glucosyltr_N"/>
</dbReference>
<evidence type="ECO:0000256" key="3">
    <source>
        <dbReference type="ARBA" id="ARBA00022676"/>
    </source>
</evidence>
<dbReference type="OrthoDB" id="200404at2759"/>
<evidence type="ECO:0000256" key="4">
    <source>
        <dbReference type="ARBA" id="ARBA00022679"/>
    </source>
</evidence>
<reference evidence="9 10" key="1">
    <citation type="journal article" date="2023" name="Commun. Biol.">
        <title>Reorganization of the ancestral sex-determining regions during the evolution of trioecy in Pleodorina starrii.</title>
        <authorList>
            <person name="Takahashi K."/>
            <person name="Suzuki S."/>
            <person name="Kawai-Toyooka H."/>
            <person name="Yamamoto K."/>
            <person name="Hamaji T."/>
            <person name="Ootsuki R."/>
            <person name="Yamaguchi H."/>
            <person name="Kawachi M."/>
            <person name="Higashiyama T."/>
            <person name="Nozaki H."/>
        </authorList>
    </citation>
    <scope>NUCLEOTIDE SEQUENCE [LARGE SCALE GENOMIC DNA]</scope>
    <source>
        <strain evidence="9 10">NIES-4479</strain>
    </source>
</reference>
<dbReference type="Pfam" id="PF06925">
    <property type="entry name" value="MGDG_synth"/>
    <property type="match status" value="1"/>
</dbReference>
<feature type="domain" description="Diacylglycerol glucosyltransferase N-terminal" evidence="8">
    <location>
        <begin position="135"/>
        <end position="306"/>
    </location>
</feature>
<dbReference type="SUPFAM" id="SSF53756">
    <property type="entry name" value="UDP-Glycosyltransferase/glycogen phosphorylase"/>
    <property type="match status" value="1"/>
</dbReference>
<keyword evidence="4" id="KW-0808">Transferase</keyword>
<comment type="caution">
    <text evidence="9">The sequence shown here is derived from an EMBL/GenBank/DDBJ whole genome shotgun (WGS) entry which is preliminary data.</text>
</comment>
<dbReference type="Pfam" id="PF04101">
    <property type="entry name" value="Glyco_tran_28_C"/>
    <property type="match status" value="1"/>
</dbReference>